<evidence type="ECO:0000259" key="2">
    <source>
        <dbReference type="Pfam" id="PF13460"/>
    </source>
</evidence>
<organism evidence="3 4">
    <name type="scientific">Actinoplanes couchii</name>
    <dbReference type="NCBI Taxonomy" id="403638"/>
    <lineage>
        <taxon>Bacteria</taxon>
        <taxon>Bacillati</taxon>
        <taxon>Actinomycetota</taxon>
        <taxon>Actinomycetes</taxon>
        <taxon>Micromonosporales</taxon>
        <taxon>Micromonosporaceae</taxon>
        <taxon>Actinoplanes</taxon>
    </lineage>
</organism>
<dbReference type="InterPro" id="IPR051604">
    <property type="entry name" value="Ergot_Alk_Oxidoreductase"/>
</dbReference>
<dbReference type="RefSeq" id="WP_203805175.1">
    <property type="nucleotide sequence ID" value="NZ_BAAAQE010000117.1"/>
</dbReference>
<comment type="caution">
    <text evidence="3">The sequence shown here is derived from an EMBL/GenBank/DDBJ whole genome shotgun (WGS) entry which is preliminary data.</text>
</comment>
<gene>
    <name evidence="3" type="ORF">Aco03nite_076500</name>
</gene>
<dbReference type="EMBL" id="BOMG01000095">
    <property type="protein sequence ID" value="GID59246.1"/>
    <property type="molecule type" value="Genomic_DNA"/>
</dbReference>
<dbReference type="PANTHER" id="PTHR43162">
    <property type="match status" value="1"/>
</dbReference>
<dbReference type="Pfam" id="PF13460">
    <property type="entry name" value="NAD_binding_10"/>
    <property type="match status" value="1"/>
</dbReference>
<sequence>MTILVTGATGAVGRHLTGALAAAGEKVRAVSREPRKAGLPDGVDVVGADLTASSALTADLFDGVDRMFVFPFEHGVDDLIAAAVAGGVRRFVVLSSLAAAGEFPRDIGSASYTHHRAVEQAVTSRTDAWTILRPGTFAGNLLSWAWPIKAGLPIRAPFLHSAQAPIHEADVADAAAAALLHDGQQSRIHPLTGPQSLTRIDQVATIGAGIGRDIPLVEISPDEFRADVARFIPEDIITMLLDYWSDTVTEPDRVRPGVRDLTGRPGRPLEQWVRDHRPDFTGA</sequence>
<evidence type="ECO:0000313" key="4">
    <source>
        <dbReference type="Proteomes" id="UP000612282"/>
    </source>
</evidence>
<dbReference type="InterPro" id="IPR036291">
    <property type="entry name" value="NAD(P)-bd_dom_sf"/>
</dbReference>
<feature type="compositionally biased region" description="Basic and acidic residues" evidence="1">
    <location>
        <begin position="253"/>
        <end position="262"/>
    </location>
</feature>
<name>A0ABQ3XL74_9ACTN</name>
<reference evidence="3 4" key="1">
    <citation type="submission" date="2021-01" db="EMBL/GenBank/DDBJ databases">
        <title>Whole genome shotgun sequence of Actinoplanes couchii NBRC 106145.</title>
        <authorList>
            <person name="Komaki H."/>
            <person name="Tamura T."/>
        </authorList>
    </citation>
    <scope>NUCLEOTIDE SEQUENCE [LARGE SCALE GENOMIC DNA]</scope>
    <source>
        <strain evidence="3 4">NBRC 106145</strain>
    </source>
</reference>
<dbReference type="PANTHER" id="PTHR43162:SF1">
    <property type="entry name" value="PRESTALK A DIFFERENTIATION PROTEIN A"/>
    <property type="match status" value="1"/>
</dbReference>
<keyword evidence="4" id="KW-1185">Reference proteome</keyword>
<evidence type="ECO:0000256" key="1">
    <source>
        <dbReference type="SAM" id="MobiDB-lite"/>
    </source>
</evidence>
<accession>A0ABQ3XL74</accession>
<feature type="domain" description="NAD(P)-binding" evidence="2">
    <location>
        <begin position="7"/>
        <end position="181"/>
    </location>
</feature>
<dbReference type="InterPro" id="IPR016040">
    <property type="entry name" value="NAD(P)-bd_dom"/>
</dbReference>
<feature type="region of interest" description="Disordered" evidence="1">
    <location>
        <begin position="253"/>
        <end position="283"/>
    </location>
</feature>
<dbReference type="SUPFAM" id="SSF51735">
    <property type="entry name" value="NAD(P)-binding Rossmann-fold domains"/>
    <property type="match status" value="1"/>
</dbReference>
<evidence type="ECO:0000313" key="3">
    <source>
        <dbReference type="EMBL" id="GID59246.1"/>
    </source>
</evidence>
<protein>
    <submittedName>
        <fullName evidence="3">Nucleotide-diphosphate-sugar epimerase</fullName>
    </submittedName>
</protein>
<feature type="compositionally biased region" description="Basic and acidic residues" evidence="1">
    <location>
        <begin position="272"/>
        <end position="283"/>
    </location>
</feature>
<dbReference type="Proteomes" id="UP000612282">
    <property type="component" value="Unassembled WGS sequence"/>
</dbReference>
<proteinExistence type="predicted"/>
<dbReference type="Gene3D" id="3.40.50.720">
    <property type="entry name" value="NAD(P)-binding Rossmann-like Domain"/>
    <property type="match status" value="1"/>
</dbReference>